<reference evidence="3 4" key="1">
    <citation type="journal article" date="2018" name="IMA Fungus">
        <title>IMA Genome-F 9: Draft genome sequence of Annulohypoxylon stygium, Aspergillus mulundensis, Berkeleyomyces basicola (syn. Thielaviopsis basicola), Ceratocystis smalleyi, two Cercospora beticola strains, Coleophoma cylindrospora, Fusarium fracticaudum, Phialophora cf. hyalina, and Morchella septimelata.</title>
        <authorList>
            <person name="Wingfield B.D."/>
            <person name="Bills G.F."/>
            <person name="Dong Y."/>
            <person name="Huang W."/>
            <person name="Nel W.J."/>
            <person name="Swalarsk-Parry B.S."/>
            <person name="Vaghefi N."/>
            <person name="Wilken P.M."/>
            <person name="An Z."/>
            <person name="de Beer Z.W."/>
            <person name="De Vos L."/>
            <person name="Chen L."/>
            <person name="Duong T.A."/>
            <person name="Gao Y."/>
            <person name="Hammerbacher A."/>
            <person name="Kikkert J.R."/>
            <person name="Li Y."/>
            <person name="Li H."/>
            <person name="Li K."/>
            <person name="Li Q."/>
            <person name="Liu X."/>
            <person name="Ma X."/>
            <person name="Naidoo K."/>
            <person name="Pethybridge S.J."/>
            <person name="Sun J."/>
            <person name="Steenkamp E.T."/>
            <person name="van der Nest M.A."/>
            <person name="van Wyk S."/>
            <person name="Wingfield M.J."/>
            <person name="Xiong C."/>
            <person name="Yue Q."/>
            <person name="Zhang X."/>
        </authorList>
    </citation>
    <scope>NUCLEOTIDE SEQUENCE [LARGE SCALE GENOMIC DNA]</scope>
    <source>
        <strain evidence="3 4">BP 5553</strain>
    </source>
</reference>
<feature type="domain" description="Thioester reductase (TE)" evidence="2">
    <location>
        <begin position="11"/>
        <end position="276"/>
    </location>
</feature>
<keyword evidence="4" id="KW-1185">Reference proteome</keyword>
<dbReference type="InterPro" id="IPR036291">
    <property type="entry name" value="NAD(P)-bd_dom_sf"/>
</dbReference>
<dbReference type="InterPro" id="IPR013120">
    <property type="entry name" value="FAR_NAD-bd"/>
</dbReference>
<evidence type="ECO:0000313" key="4">
    <source>
        <dbReference type="Proteomes" id="UP000254866"/>
    </source>
</evidence>
<organism evidence="3 4">
    <name type="scientific">Venustampulla echinocandica</name>
    <dbReference type="NCBI Taxonomy" id="2656787"/>
    <lineage>
        <taxon>Eukaryota</taxon>
        <taxon>Fungi</taxon>
        <taxon>Dikarya</taxon>
        <taxon>Ascomycota</taxon>
        <taxon>Pezizomycotina</taxon>
        <taxon>Leotiomycetes</taxon>
        <taxon>Helotiales</taxon>
        <taxon>Pleuroascaceae</taxon>
        <taxon>Venustampulla</taxon>
    </lineage>
</organism>
<dbReference type="Pfam" id="PF07993">
    <property type="entry name" value="NAD_binding_4"/>
    <property type="match status" value="1"/>
</dbReference>
<dbReference type="AlphaFoldDB" id="A0A370TJR7"/>
<dbReference type="GO" id="GO:0102965">
    <property type="term" value="F:alcohol-forming long-chain fatty acyl-CoA reductase activity"/>
    <property type="evidence" value="ECO:0007669"/>
    <property type="project" value="UniProtKB-EC"/>
</dbReference>
<dbReference type="EMBL" id="NPIC01000005">
    <property type="protein sequence ID" value="RDL35764.1"/>
    <property type="molecule type" value="Genomic_DNA"/>
</dbReference>
<dbReference type="GeneID" id="43599225"/>
<keyword evidence="1" id="KW-0521">NADP</keyword>
<dbReference type="PROSITE" id="PS51257">
    <property type="entry name" value="PROKAR_LIPOPROTEIN"/>
    <property type="match status" value="1"/>
</dbReference>
<keyword evidence="1" id="KW-0443">Lipid metabolism</keyword>
<dbReference type="GO" id="GO:0005777">
    <property type="term" value="C:peroxisome"/>
    <property type="evidence" value="ECO:0007669"/>
    <property type="project" value="TreeGrafter"/>
</dbReference>
<dbReference type="GO" id="GO:0080019">
    <property type="term" value="F:alcohol-forming very long-chain fatty acyl-CoA reductase activity"/>
    <property type="evidence" value="ECO:0007669"/>
    <property type="project" value="InterPro"/>
</dbReference>
<dbReference type="SUPFAM" id="SSF51735">
    <property type="entry name" value="NAD(P)-binding Rossmann-fold domains"/>
    <property type="match status" value="1"/>
</dbReference>
<dbReference type="STRING" id="2656787.A0A370TJR7"/>
<comment type="similarity">
    <text evidence="1">Belongs to the fatty acyl-CoA reductase family.</text>
</comment>
<dbReference type="EC" id="1.2.1.84" evidence="1"/>
<comment type="caution">
    <text evidence="3">The sequence shown here is derived from an EMBL/GenBank/DDBJ whole genome shotgun (WGS) entry which is preliminary data.</text>
</comment>
<proteinExistence type="inferred from homology"/>
<comment type="catalytic activity">
    <reaction evidence="1">
        <text>a long-chain fatty acyl-CoA + 2 NADPH + 2 H(+) = a long-chain primary fatty alcohol + 2 NADP(+) + CoA</text>
        <dbReference type="Rhea" id="RHEA:52716"/>
        <dbReference type="ChEBI" id="CHEBI:15378"/>
        <dbReference type="ChEBI" id="CHEBI:57287"/>
        <dbReference type="ChEBI" id="CHEBI:57783"/>
        <dbReference type="ChEBI" id="CHEBI:58349"/>
        <dbReference type="ChEBI" id="CHEBI:77396"/>
        <dbReference type="ChEBI" id="CHEBI:83139"/>
        <dbReference type="EC" id="1.2.1.84"/>
    </reaction>
</comment>
<dbReference type="InterPro" id="IPR026055">
    <property type="entry name" value="FAR"/>
</dbReference>
<dbReference type="GO" id="GO:0035336">
    <property type="term" value="P:long-chain fatty-acyl-CoA metabolic process"/>
    <property type="evidence" value="ECO:0007669"/>
    <property type="project" value="TreeGrafter"/>
</dbReference>
<dbReference type="Gene3D" id="3.40.50.720">
    <property type="entry name" value="NAD(P)-binding Rossmann-like Domain"/>
    <property type="match status" value="1"/>
</dbReference>
<keyword evidence="1" id="KW-0560">Oxidoreductase</keyword>
<dbReference type="Proteomes" id="UP000254866">
    <property type="component" value="Unassembled WGS sequence"/>
</dbReference>
<keyword evidence="1" id="KW-0444">Lipid biosynthesis</keyword>
<protein>
    <recommendedName>
        <fullName evidence="1">Fatty acyl-CoA reductase</fullName>
        <ecNumber evidence="1">1.2.1.84</ecNumber>
    </recommendedName>
</protein>
<sequence>MDFFSRQVVFVTGSTGGLGACLLYKLTVVLQVPKIYVLIRKTPDEAFKTWQKTIPNQVDEILRNGQVHLVQGDLTMPQFGIDETLLGEMEQEVTVVINSAASISLRMNLRDIVMVNCLPALELAGMALKFAKLQCFLQVSTAYALTDKSGGTVEERIYPMSSSAHQVLEDVISGRSDDSSEFLWPYGKSKRLMEVLLTERFSRRLPLLIVRPSQIGPAIKEPYALYMPMSACPMSSWSSRLMYPVGGTVLFGVEDASLFGQNVVDEIPVDLVSNVILQHIQRGTIGVVNASAQLFVPRTFNQFLQDIHCAVPDRWRRRLPVVACTTNPSAEQSELADLYRIHTRDYLILTERSRGLDLDGPIGLDLRGFDIEDYAARRMQHIYAETVKVLERKGKEKQNKEPTPSKF</sequence>
<accession>A0A370TJR7</accession>
<gene>
    <name evidence="3" type="ORF">BP5553_06376</name>
</gene>
<evidence type="ECO:0000256" key="1">
    <source>
        <dbReference type="RuleBase" id="RU363097"/>
    </source>
</evidence>
<evidence type="ECO:0000259" key="2">
    <source>
        <dbReference type="Pfam" id="PF07993"/>
    </source>
</evidence>
<comment type="function">
    <text evidence="1">Catalyzes the reduction of fatty acyl-CoA to fatty alcohols.</text>
</comment>
<dbReference type="PANTHER" id="PTHR11011:SF45">
    <property type="entry name" value="FATTY ACYL-COA REDUCTASE CG8306-RELATED"/>
    <property type="match status" value="1"/>
</dbReference>
<dbReference type="RefSeq" id="XP_031868420.1">
    <property type="nucleotide sequence ID" value="XM_032014999.1"/>
</dbReference>
<dbReference type="PANTHER" id="PTHR11011">
    <property type="entry name" value="MALE STERILITY PROTEIN 2-RELATED"/>
    <property type="match status" value="1"/>
</dbReference>
<evidence type="ECO:0000313" key="3">
    <source>
        <dbReference type="EMBL" id="RDL35764.1"/>
    </source>
</evidence>
<name>A0A370TJR7_9HELO</name>
<dbReference type="OrthoDB" id="429813at2759"/>